<comment type="caution">
    <text evidence="1">The sequence shown here is derived from an EMBL/GenBank/DDBJ whole genome shotgun (WGS) entry which is preliminary data.</text>
</comment>
<name>A0A8K0MRF9_9ROSA</name>
<gene>
    <name evidence="1" type="ORF">FNV43_RR00484</name>
</gene>
<evidence type="ECO:0000313" key="2">
    <source>
        <dbReference type="Proteomes" id="UP000796880"/>
    </source>
</evidence>
<dbReference type="OrthoDB" id="1723222at2759"/>
<dbReference type="EMBL" id="VOIH02000001">
    <property type="protein sequence ID" value="KAF3455842.1"/>
    <property type="molecule type" value="Genomic_DNA"/>
</dbReference>
<organism evidence="1 2">
    <name type="scientific">Rhamnella rubrinervis</name>
    <dbReference type="NCBI Taxonomy" id="2594499"/>
    <lineage>
        <taxon>Eukaryota</taxon>
        <taxon>Viridiplantae</taxon>
        <taxon>Streptophyta</taxon>
        <taxon>Embryophyta</taxon>
        <taxon>Tracheophyta</taxon>
        <taxon>Spermatophyta</taxon>
        <taxon>Magnoliopsida</taxon>
        <taxon>eudicotyledons</taxon>
        <taxon>Gunneridae</taxon>
        <taxon>Pentapetalae</taxon>
        <taxon>rosids</taxon>
        <taxon>fabids</taxon>
        <taxon>Rosales</taxon>
        <taxon>Rhamnaceae</taxon>
        <taxon>rhamnoid group</taxon>
        <taxon>Rhamneae</taxon>
        <taxon>Rhamnella</taxon>
    </lineage>
</organism>
<dbReference type="Proteomes" id="UP000796880">
    <property type="component" value="Unassembled WGS sequence"/>
</dbReference>
<sequence length="233" mass="27084">MSLYRLVYGKPCHLPMELEHKAYWAIKVFNSNHDDACNLRKLQLSDVGQKVLLYNSRLHIFPGKLRSRWSGPFIVKHVCARLRLLMDKGMLGDIRWIIEAKVRLAGESSDSFTSYMPGMGKSSYSKRRRAKRMQVCHKCGRWTCNKRCCSLGMVSINREDKINFIKDGLSKESLDDILLTLEMHPCGVVHRELLNLWHLFKDEQHRHSLGNLTLNDPVCQFIRKLDGKHIFDS</sequence>
<evidence type="ECO:0000313" key="1">
    <source>
        <dbReference type="EMBL" id="KAF3455842.1"/>
    </source>
</evidence>
<proteinExistence type="predicted"/>
<protein>
    <submittedName>
        <fullName evidence="1">Uncharacterized protein</fullName>
    </submittedName>
</protein>
<dbReference type="Pfam" id="PF05515">
    <property type="entry name" value="Viral_NABP"/>
    <property type="match status" value="1"/>
</dbReference>
<dbReference type="AlphaFoldDB" id="A0A8K0MRF9"/>
<dbReference type="InterPro" id="IPR008891">
    <property type="entry name" value="Viral_NABP"/>
</dbReference>
<accession>A0A8K0MRF9</accession>
<keyword evidence="2" id="KW-1185">Reference proteome</keyword>
<reference evidence="1" key="1">
    <citation type="submission" date="2020-03" db="EMBL/GenBank/DDBJ databases">
        <title>A high-quality chromosome-level genome assembly of a woody plant with both climbing and erect habits, Rhamnella rubrinervis.</title>
        <authorList>
            <person name="Lu Z."/>
            <person name="Yang Y."/>
            <person name="Zhu X."/>
            <person name="Sun Y."/>
        </authorList>
    </citation>
    <scope>NUCLEOTIDE SEQUENCE</scope>
    <source>
        <strain evidence="1">BYM</strain>
        <tissue evidence="1">Leaf</tissue>
    </source>
</reference>